<name>A0A137P5C1_CONC2</name>
<evidence type="ECO:0000313" key="1">
    <source>
        <dbReference type="EMBL" id="KXN70205.1"/>
    </source>
</evidence>
<dbReference type="AlphaFoldDB" id="A0A137P5C1"/>
<reference evidence="1 2" key="1">
    <citation type="journal article" date="2015" name="Genome Biol. Evol.">
        <title>Phylogenomic analyses indicate that early fungi evolved digesting cell walls of algal ancestors of land plants.</title>
        <authorList>
            <person name="Chang Y."/>
            <person name="Wang S."/>
            <person name="Sekimoto S."/>
            <person name="Aerts A.L."/>
            <person name="Choi C."/>
            <person name="Clum A."/>
            <person name="LaButti K.M."/>
            <person name="Lindquist E.A."/>
            <person name="Yee Ngan C."/>
            <person name="Ohm R.A."/>
            <person name="Salamov A.A."/>
            <person name="Grigoriev I.V."/>
            <person name="Spatafora J.W."/>
            <person name="Berbee M.L."/>
        </authorList>
    </citation>
    <scope>NUCLEOTIDE SEQUENCE [LARGE SCALE GENOMIC DNA]</scope>
    <source>
        <strain evidence="1 2">NRRL 28638</strain>
    </source>
</reference>
<organism evidence="1 2">
    <name type="scientific">Conidiobolus coronatus (strain ATCC 28846 / CBS 209.66 / NRRL 28638)</name>
    <name type="common">Delacroixia coronata</name>
    <dbReference type="NCBI Taxonomy" id="796925"/>
    <lineage>
        <taxon>Eukaryota</taxon>
        <taxon>Fungi</taxon>
        <taxon>Fungi incertae sedis</taxon>
        <taxon>Zoopagomycota</taxon>
        <taxon>Entomophthoromycotina</taxon>
        <taxon>Entomophthoromycetes</taxon>
        <taxon>Entomophthorales</taxon>
        <taxon>Ancylistaceae</taxon>
        <taxon>Conidiobolus</taxon>
    </lineage>
</organism>
<sequence>MPLVNRLIEEECLSQKRRKDSTLTYSSHGSFPSTPATADFEEGIPIDDTYELVKVAKQRSQRVIKSVDIEEYPRILVSHFFAINEYTSYPRVLDFTEYSTTFRNQHPPDYLISAIIADSSLVSPSIHLHRQNLEFFEHHYQLSLTQMLPYLAKPNIILIQAILILWESDHNMGNFTRCIERMTSAIRLSQTLNFHHISDPSSRLYQIYNKQQLNTIRKLWDLMHFRDHQIAQLVNRPSLLPPYEKELRDYNLGNPIIKHQELLGQSKHSFPNVWNKLPSIDSRMYPIA</sequence>
<proteinExistence type="predicted"/>
<keyword evidence="2" id="KW-1185">Reference proteome</keyword>
<protein>
    <recommendedName>
        <fullName evidence="3">Transcription factor domain-containing protein</fullName>
    </recommendedName>
</protein>
<evidence type="ECO:0000313" key="2">
    <source>
        <dbReference type="Proteomes" id="UP000070444"/>
    </source>
</evidence>
<dbReference type="EMBL" id="KQ964509">
    <property type="protein sequence ID" value="KXN70205.1"/>
    <property type="molecule type" value="Genomic_DNA"/>
</dbReference>
<dbReference type="Proteomes" id="UP000070444">
    <property type="component" value="Unassembled WGS sequence"/>
</dbReference>
<accession>A0A137P5C1</accession>
<evidence type="ECO:0008006" key="3">
    <source>
        <dbReference type="Google" id="ProtNLM"/>
    </source>
</evidence>
<gene>
    <name evidence="1" type="ORF">CONCODRAFT_78964</name>
</gene>